<dbReference type="EMBL" id="SPSB01000002">
    <property type="protein sequence ID" value="TFV95835.1"/>
    <property type="molecule type" value="Genomic_DNA"/>
</dbReference>
<evidence type="ECO:0000313" key="2">
    <source>
        <dbReference type="EMBL" id="TFV95835.1"/>
    </source>
</evidence>
<dbReference type="OrthoDB" id="670335at2"/>
<reference evidence="2 3" key="1">
    <citation type="submission" date="2019-03" db="EMBL/GenBank/DDBJ databases">
        <title>Algoriphagus sp. nov, a new strain isolated from root system soil of mangrove plant Kandelia.</title>
        <authorList>
            <person name="Yin Q."/>
            <person name="Wang K."/>
            <person name="Song Z."/>
        </authorList>
    </citation>
    <scope>NUCLEOTIDE SEQUENCE [LARGE SCALE GENOMIC DNA]</scope>
    <source>
        <strain evidence="2 3">XY-J91</strain>
    </source>
</reference>
<feature type="transmembrane region" description="Helical" evidence="1">
    <location>
        <begin position="141"/>
        <end position="159"/>
    </location>
</feature>
<feature type="transmembrane region" description="Helical" evidence="1">
    <location>
        <begin position="29"/>
        <end position="47"/>
    </location>
</feature>
<comment type="caution">
    <text evidence="2">The sequence shown here is derived from an EMBL/GenBank/DDBJ whole genome shotgun (WGS) entry which is preliminary data.</text>
</comment>
<dbReference type="AlphaFoldDB" id="A0A4Y9QXV9"/>
<feature type="transmembrane region" description="Helical" evidence="1">
    <location>
        <begin position="59"/>
        <end position="77"/>
    </location>
</feature>
<feature type="transmembrane region" description="Helical" evidence="1">
    <location>
        <begin position="117"/>
        <end position="136"/>
    </location>
</feature>
<keyword evidence="3" id="KW-1185">Reference proteome</keyword>
<sequence>MEKSLTSNESLAIITEMIRKAKRETVGDGGFQMLLWGWVVAICNFGHFALEKLNYEAPYVVWLLIIPATVISFIKGYQLSKNAPAKSHLTSVINQLWIIIFVGIIIVLGFMGQLNFHQNPIILILAGIGVFGTGALVQEKLVRFGGIFLIGAAAVSFFLPVTEQYLLSGLAIVVGYLIPGYHLKKKSLERV</sequence>
<evidence type="ECO:0000256" key="1">
    <source>
        <dbReference type="SAM" id="Phobius"/>
    </source>
</evidence>
<dbReference type="Proteomes" id="UP000297647">
    <property type="component" value="Unassembled WGS sequence"/>
</dbReference>
<gene>
    <name evidence="2" type="ORF">E4S40_06325</name>
</gene>
<accession>A0A4Y9QXV9</accession>
<evidence type="ECO:0000313" key="3">
    <source>
        <dbReference type="Proteomes" id="UP000297647"/>
    </source>
</evidence>
<dbReference type="RefSeq" id="WP_135072320.1">
    <property type="nucleotide sequence ID" value="NZ_SPSB01000002.1"/>
</dbReference>
<keyword evidence="1" id="KW-1133">Transmembrane helix</keyword>
<proteinExistence type="predicted"/>
<name>A0A4Y9QXV9_9BACT</name>
<organism evidence="2 3">
    <name type="scientific">Algoriphagus kandeliae</name>
    <dbReference type="NCBI Taxonomy" id="2562278"/>
    <lineage>
        <taxon>Bacteria</taxon>
        <taxon>Pseudomonadati</taxon>
        <taxon>Bacteroidota</taxon>
        <taxon>Cytophagia</taxon>
        <taxon>Cytophagales</taxon>
        <taxon>Cyclobacteriaceae</taxon>
        <taxon>Algoriphagus</taxon>
    </lineage>
</organism>
<feature type="transmembrane region" description="Helical" evidence="1">
    <location>
        <begin position="89"/>
        <end position="111"/>
    </location>
</feature>
<keyword evidence="1" id="KW-0472">Membrane</keyword>
<feature type="transmembrane region" description="Helical" evidence="1">
    <location>
        <begin position="165"/>
        <end position="183"/>
    </location>
</feature>
<protein>
    <submittedName>
        <fullName evidence="2">Uncharacterized protein</fullName>
    </submittedName>
</protein>
<keyword evidence="1" id="KW-0812">Transmembrane</keyword>